<evidence type="ECO:0000256" key="1">
    <source>
        <dbReference type="SAM" id="MobiDB-lite"/>
    </source>
</evidence>
<dbReference type="Proteomes" id="UP000053558">
    <property type="component" value="Unassembled WGS sequence"/>
</dbReference>
<protein>
    <submittedName>
        <fullName evidence="2">Uncharacterized protein</fullName>
    </submittedName>
</protein>
<organism evidence="2 3">
    <name type="scientific">Coniophora puteana (strain RWD-64-598)</name>
    <name type="common">Brown rot fungus</name>
    <dbReference type="NCBI Taxonomy" id="741705"/>
    <lineage>
        <taxon>Eukaryota</taxon>
        <taxon>Fungi</taxon>
        <taxon>Dikarya</taxon>
        <taxon>Basidiomycota</taxon>
        <taxon>Agaricomycotina</taxon>
        <taxon>Agaricomycetes</taxon>
        <taxon>Agaricomycetidae</taxon>
        <taxon>Boletales</taxon>
        <taxon>Coniophorineae</taxon>
        <taxon>Coniophoraceae</taxon>
        <taxon>Coniophora</taxon>
    </lineage>
</organism>
<dbReference type="GeneID" id="19206108"/>
<keyword evidence="3" id="KW-1185">Reference proteome</keyword>
<reference evidence="3" key="1">
    <citation type="journal article" date="2012" name="Science">
        <title>The Paleozoic origin of enzymatic lignin decomposition reconstructed from 31 fungal genomes.</title>
        <authorList>
            <person name="Floudas D."/>
            <person name="Binder M."/>
            <person name="Riley R."/>
            <person name="Barry K."/>
            <person name="Blanchette R.A."/>
            <person name="Henrissat B."/>
            <person name="Martinez A.T."/>
            <person name="Otillar R."/>
            <person name="Spatafora J.W."/>
            <person name="Yadav J.S."/>
            <person name="Aerts A."/>
            <person name="Benoit I."/>
            <person name="Boyd A."/>
            <person name="Carlson A."/>
            <person name="Copeland A."/>
            <person name="Coutinho P.M."/>
            <person name="de Vries R.P."/>
            <person name="Ferreira P."/>
            <person name="Findley K."/>
            <person name="Foster B."/>
            <person name="Gaskell J."/>
            <person name="Glotzer D."/>
            <person name="Gorecki P."/>
            <person name="Heitman J."/>
            <person name="Hesse C."/>
            <person name="Hori C."/>
            <person name="Igarashi K."/>
            <person name="Jurgens J.A."/>
            <person name="Kallen N."/>
            <person name="Kersten P."/>
            <person name="Kohler A."/>
            <person name="Kuees U."/>
            <person name="Kumar T.K.A."/>
            <person name="Kuo A."/>
            <person name="LaButti K."/>
            <person name="Larrondo L.F."/>
            <person name="Lindquist E."/>
            <person name="Ling A."/>
            <person name="Lombard V."/>
            <person name="Lucas S."/>
            <person name="Lundell T."/>
            <person name="Martin R."/>
            <person name="McLaughlin D.J."/>
            <person name="Morgenstern I."/>
            <person name="Morin E."/>
            <person name="Murat C."/>
            <person name="Nagy L.G."/>
            <person name="Nolan M."/>
            <person name="Ohm R.A."/>
            <person name="Patyshakuliyeva A."/>
            <person name="Rokas A."/>
            <person name="Ruiz-Duenas F.J."/>
            <person name="Sabat G."/>
            <person name="Salamov A."/>
            <person name="Samejima M."/>
            <person name="Schmutz J."/>
            <person name="Slot J.C."/>
            <person name="St John F."/>
            <person name="Stenlid J."/>
            <person name="Sun H."/>
            <person name="Sun S."/>
            <person name="Syed K."/>
            <person name="Tsang A."/>
            <person name="Wiebenga A."/>
            <person name="Young D."/>
            <person name="Pisabarro A."/>
            <person name="Eastwood D.C."/>
            <person name="Martin F."/>
            <person name="Cullen D."/>
            <person name="Grigoriev I.V."/>
            <person name="Hibbett D.S."/>
        </authorList>
    </citation>
    <scope>NUCLEOTIDE SEQUENCE [LARGE SCALE GENOMIC DNA]</scope>
    <source>
        <strain evidence="3">RWD-64-598 SS2</strain>
    </source>
</reference>
<sequence length="210" mass="22441">MLSSPQLHPHCPSCRPFAILRSKRKLKSSHFGPFIPLNPHTLPPLRSCSAPRGRPIRTVRLLLPSLQPLGAQLGLPISESPLPPLAPPFLHNTPPLNPAVPTSASTRALPEASPWAELPPPPAISVLAPKEGGARKKLVPKRASKSKLAIGIDAGTSTASGCSKENRTLGRSHGHANINNDVSDDARRAGATSKKGLRDLCRLCERERVQ</sequence>
<feature type="region of interest" description="Disordered" evidence="1">
    <location>
        <begin position="159"/>
        <end position="192"/>
    </location>
</feature>
<evidence type="ECO:0000313" key="3">
    <source>
        <dbReference type="Proteomes" id="UP000053558"/>
    </source>
</evidence>
<accession>A0A5M3MAX6</accession>
<proteinExistence type="predicted"/>
<dbReference type="RefSeq" id="XP_007773612.1">
    <property type="nucleotide sequence ID" value="XM_007775422.1"/>
</dbReference>
<dbReference type="KEGG" id="cput:CONPUDRAFT_168932"/>
<name>A0A5M3MAX6_CONPW</name>
<gene>
    <name evidence="2" type="ORF">CONPUDRAFT_168932</name>
</gene>
<dbReference type="AlphaFoldDB" id="A0A5M3MAX6"/>
<evidence type="ECO:0000313" key="2">
    <source>
        <dbReference type="EMBL" id="EIW76379.1"/>
    </source>
</evidence>
<comment type="caution">
    <text evidence="2">The sequence shown here is derived from an EMBL/GenBank/DDBJ whole genome shotgun (WGS) entry which is preliminary data.</text>
</comment>
<dbReference type="EMBL" id="JH711586">
    <property type="protein sequence ID" value="EIW76379.1"/>
    <property type="molecule type" value="Genomic_DNA"/>
</dbReference>